<organism evidence="4">
    <name type="scientific">Blastobotrys adeninivorans</name>
    <name type="common">Yeast</name>
    <name type="synonym">Arxula adeninivorans</name>
    <dbReference type="NCBI Taxonomy" id="409370"/>
    <lineage>
        <taxon>Eukaryota</taxon>
        <taxon>Fungi</taxon>
        <taxon>Dikarya</taxon>
        <taxon>Ascomycota</taxon>
        <taxon>Saccharomycotina</taxon>
        <taxon>Dipodascomycetes</taxon>
        <taxon>Dipodascales</taxon>
        <taxon>Trichomonascaceae</taxon>
        <taxon>Blastobotrys</taxon>
    </lineage>
</organism>
<dbReference type="AlphaFoldDB" id="A0A060TGQ4"/>
<dbReference type="EMBL" id="HG937694">
    <property type="protein sequence ID" value="CDP38027.1"/>
    <property type="molecule type" value="Genomic_DNA"/>
</dbReference>
<dbReference type="InterPro" id="IPR000408">
    <property type="entry name" value="Reg_chr_condens"/>
</dbReference>
<accession>A0A060TGQ4</accession>
<feature type="repeat" description="RCC1" evidence="2">
    <location>
        <begin position="251"/>
        <end position="290"/>
    </location>
</feature>
<dbReference type="InterPro" id="IPR051210">
    <property type="entry name" value="Ub_ligase/GEF_domain"/>
</dbReference>
<feature type="domain" description="RCC1-like" evidence="3">
    <location>
        <begin position="3"/>
        <end position="310"/>
    </location>
</feature>
<sequence>MLRFGSNGSYQLGLGHDEDMDVPKRAQDLDLHSHIVACGGNHTLVIDREGCLFGAGSNEQGQLGSPVLGPSVHNFTRIDTDGLIWSLACCGWANSVLVSRERDQVYTCGQGTKGELGLGMGITAAGEPMQVGQFPPEGTKVVQVASSLAHTAVLLDNGQVWGWGVARKGQLGAQDDKVAWSPVLAYDPIGHSNAKAVTIGCGREFTAIGCDNGDIIVLGGEKAGINKVPKIDNFKQIECGWSAVHVLTKDGSVISWGNNSHGQLAQSKLQGTHISSIGAGTEHVVALTDSGSVLCWGWGEHGNCGPNYTDGQINQLNIKGTRVFGGYATTWVFTDDWPILS</sequence>
<dbReference type="InterPro" id="IPR009091">
    <property type="entry name" value="RCC1/BLIP-II"/>
</dbReference>
<dbReference type="PhylomeDB" id="A0A060TGQ4"/>
<keyword evidence="1" id="KW-0677">Repeat</keyword>
<dbReference type="SUPFAM" id="SSF50985">
    <property type="entry name" value="RCC1/BLIP-II"/>
    <property type="match status" value="1"/>
</dbReference>
<evidence type="ECO:0000313" key="4">
    <source>
        <dbReference type="EMBL" id="CDP38027.1"/>
    </source>
</evidence>
<reference evidence="4" key="1">
    <citation type="submission" date="2014-02" db="EMBL/GenBank/DDBJ databases">
        <authorList>
            <person name="Genoscope - CEA"/>
        </authorList>
    </citation>
    <scope>NUCLEOTIDE SEQUENCE</scope>
    <source>
        <strain evidence="4">LS3</strain>
    </source>
</reference>
<dbReference type="PANTHER" id="PTHR22870:SF466">
    <property type="entry name" value="ANKYRIN REPEAT-CONTAINING PROTEIN"/>
    <property type="match status" value="1"/>
</dbReference>
<dbReference type="InterPro" id="IPR058923">
    <property type="entry name" value="RCC1-like_dom"/>
</dbReference>
<name>A0A060TGQ4_BLAAD</name>
<feature type="repeat" description="RCC1" evidence="2">
    <location>
        <begin position="103"/>
        <end position="157"/>
    </location>
</feature>
<proteinExistence type="predicted"/>
<dbReference type="PANTHER" id="PTHR22870">
    <property type="entry name" value="REGULATOR OF CHROMOSOME CONDENSATION"/>
    <property type="match status" value="1"/>
</dbReference>
<evidence type="ECO:0000259" key="3">
    <source>
        <dbReference type="Pfam" id="PF25390"/>
    </source>
</evidence>
<gene>
    <name evidence="4" type="ORF">GNLVRS02_ARAD1D25146g</name>
</gene>
<dbReference type="PROSITE" id="PS00626">
    <property type="entry name" value="RCC1_2"/>
    <property type="match status" value="1"/>
</dbReference>
<dbReference type="Pfam" id="PF25390">
    <property type="entry name" value="WD40_RLD"/>
    <property type="match status" value="1"/>
</dbReference>
<feature type="repeat" description="RCC1" evidence="2">
    <location>
        <begin position="158"/>
        <end position="212"/>
    </location>
</feature>
<dbReference type="Gene3D" id="2.130.10.30">
    <property type="entry name" value="Regulator of chromosome condensation 1/beta-lactamase-inhibitor protein II"/>
    <property type="match status" value="2"/>
</dbReference>
<dbReference type="PRINTS" id="PR00633">
    <property type="entry name" value="RCCNDNSATION"/>
</dbReference>
<reference evidence="4" key="2">
    <citation type="submission" date="2014-06" db="EMBL/GenBank/DDBJ databases">
        <title>The complete genome of Blastobotrys (Arxula) adeninivorans LS3 - a yeast of biotechnological interest.</title>
        <authorList>
            <person name="Kunze G."/>
            <person name="Gaillardin C."/>
            <person name="Czernicka M."/>
            <person name="Durrens P."/>
            <person name="Martin T."/>
            <person name="Boer E."/>
            <person name="Gabaldon T."/>
            <person name="Cruz J."/>
            <person name="Talla E."/>
            <person name="Marck C."/>
            <person name="Goffeau A."/>
            <person name="Barbe V."/>
            <person name="Baret P."/>
            <person name="Baronian K."/>
            <person name="Beier S."/>
            <person name="Bleykasten C."/>
            <person name="Bode R."/>
            <person name="Casaregola S."/>
            <person name="Despons L."/>
            <person name="Fairhead C."/>
            <person name="Giersberg M."/>
            <person name="Gierski P."/>
            <person name="Hahnel U."/>
            <person name="Hartmann A."/>
            <person name="Jankowska D."/>
            <person name="Jubin C."/>
            <person name="Jung P."/>
            <person name="Lafontaine I."/>
            <person name="Leh-Louis V."/>
            <person name="Lemaire M."/>
            <person name="Marcet-Houben M."/>
            <person name="Mascher M."/>
            <person name="Morel G."/>
            <person name="Richard G.-F."/>
            <person name="Riechen J."/>
            <person name="Sacerdot C."/>
            <person name="Sarkar A."/>
            <person name="Savel G."/>
            <person name="Schacherer J."/>
            <person name="Sherman D."/>
            <person name="Straub M.-L."/>
            <person name="Stein N."/>
            <person name="Thierry A."/>
            <person name="Trautwein-Schult A."/>
            <person name="Westhof E."/>
            <person name="Worch S."/>
            <person name="Dujon B."/>
            <person name="Souciet J.-L."/>
            <person name="Wincker P."/>
            <person name="Scholz U."/>
            <person name="Neuveglise N."/>
        </authorList>
    </citation>
    <scope>NUCLEOTIDE SEQUENCE</scope>
    <source>
        <strain evidence="4">LS3</strain>
    </source>
</reference>
<evidence type="ECO:0000256" key="1">
    <source>
        <dbReference type="ARBA" id="ARBA00022737"/>
    </source>
</evidence>
<protein>
    <submittedName>
        <fullName evidence="4">ARAD1D25146p</fullName>
    </submittedName>
</protein>
<feature type="repeat" description="RCC1" evidence="2">
    <location>
        <begin position="1"/>
        <end position="49"/>
    </location>
</feature>
<evidence type="ECO:0000256" key="2">
    <source>
        <dbReference type="PROSITE-ProRule" id="PRU00235"/>
    </source>
</evidence>
<dbReference type="PROSITE" id="PS50012">
    <property type="entry name" value="RCC1_3"/>
    <property type="match status" value="4"/>
</dbReference>